<accession>A0A4C1YVD2</accession>
<proteinExistence type="predicted"/>
<feature type="region of interest" description="Disordered" evidence="1">
    <location>
        <begin position="82"/>
        <end position="109"/>
    </location>
</feature>
<keyword evidence="3" id="KW-1185">Reference proteome</keyword>
<evidence type="ECO:0000313" key="3">
    <source>
        <dbReference type="Proteomes" id="UP000299102"/>
    </source>
</evidence>
<gene>
    <name evidence="2" type="ORF">EVAR_59564_1</name>
</gene>
<organism evidence="2 3">
    <name type="scientific">Eumeta variegata</name>
    <name type="common">Bagworm moth</name>
    <name type="synonym">Eumeta japonica</name>
    <dbReference type="NCBI Taxonomy" id="151549"/>
    <lineage>
        <taxon>Eukaryota</taxon>
        <taxon>Metazoa</taxon>
        <taxon>Ecdysozoa</taxon>
        <taxon>Arthropoda</taxon>
        <taxon>Hexapoda</taxon>
        <taxon>Insecta</taxon>
        <taxon>Pterygota</taxon>
        <taxon>Neoptera</taxon>
        <taxon>Endopterygota</taxon>
        <taxon>Lepidoptera</taxon>
        <taxon>Glossata</taxon>
        <taxon>Ditrysia</taxon>
        <taxon>Tineoidea</taxon>
        <taxon>Psychidae</taxon>
        <taxon>Oiketicinae</taxon>
        <taxon>Eumeta</taxon>
    </lineage>
</organism>
<dbReference type="EMBL" id="BGZK01001385">
    <property type="protein sequence ID" value="GBP78774.1"/>
    <property type="molecule type" value="Genomic_DNA"/>
</dbReference>
<comment type="caution">
    <text evidence="2">The sequence shown here is derived from an EMBL/GenBank/DDBJ whole genome shotgun (WGS) entry which is preliminary data.</text>
</comment>
<dbReference type="AlphaFoldDB" id="A0A4C1YVD2"/>
<evidence type="ECO:0000256" key="1">
    <source>
        <dbReference type="SAM" id="MobiDB-lite"/>
    </source>
</evidence>
<dbReference type="Proteomes" id="UP000299102">
    <property type="component" value="Unassembled WGS sequence"/>
</dbReference>
<protein>
    <submittedName>
        <fullName evidence="2">Uncharacterized protein</fullName>
    </submittedName>
</protein>
<reference evidence="2 3" key="1">
    <citation type="journal article" date="2019" name="Commun. Biol.">
        <title>The bagworm genome reveals a unique fibroin gene that provides high tensile strength.</title>
        <authorList>
            <person name="Kono N."/>
            <person name="Nakamura H."/>
            <person name="Ohtoshi R."/>
            <person name="Tomita M."/>
            <person name="Numata K."/>
            <person name="Arakawa K."/>
        </authorList>
    </citation>
    <scope>NUCLEOTIDE SEQUENCE [LARGE SCALE GENOMIC DNA]</scope>
</reference>
<name>A0A4C1YVD2_EUMVA</name>
<sequence length="109" mass="11976">MSVCGAAQCTSRGDSYATFAFVPMISSGLPHHLHVEPALSFSAVEFPISYHTYYRCPTRTQAVQRARPPLASCLLQNHLEGRSPERGYAKPPAEPVQASAPEKYQEGRL</sequence>
<evidence type="ECO:0000313" key="2">
    <source>
        <dbReference type="EMBL" id="GBP78774.1"/>
    </source>
</evidence>